<feature type="compositionally biased region" description="Pro residues" evidence="1">
    <location>
        <begin position="234"/>
        <end position="246"/>
    </location>
</feature>
<dbReference type="EMBL" id="GL378324">
    <property type="protein sequence ID" value="EFJ52353.1"/>
    <property type="molecule type" value="Genomic_DNA"/>
</dbReference>
<proteinExistence type="predicted"/>
<feature type="region of interest" description="Disordered" evidence="1">
    <location>
        <begin position="1014"/>
        <end position="1036"/>
    </location>
</feature>
<dbReference type="InParanoid" id="D8TJD5"/>
<dbReference type="RefSeq" id="XP_002946426.1">
    <property type="nucleotide sequence ID" value="XM_002946380.1"/>
</dbReference>
<evidence type="ECO:0000313" key="2">
    <source>
        <dbReference type="EMBL" id="EFJ52353.1"/>
    </source>
</evidence>
<feature type="region of interest" description="Disordered" evidence="1">
    <location>
        <begin position="42"/>
        <end position="160"/>
    </location>
</feature>
<feature type="compositionally biased region" description="Pro residues" evidence="1">
    <location>
        <begin position="756"/>
        <end position="770"/>
    </location>
</feature>
<gene>
    <name evidence="2" type="ORF">VOLCADRAFT_86702</name>
</gene>
<dbReference type="GeneID" id="9617421"/>
<organism evidence="3">
    <name type="scientific">Volvox carteri f. nagariensis</name>
    <dbReference type="NCBI Taxonomy" id="3068"/>
    <lineage>
        <taxon>Eukaryota</taxon>
        <taxon>Viridiplantae</taxon>
        <taxon>Chlorophyta</taxon>
        <taxon>core chlorophytes</taxon>
        <taxon>Chlorophyceae</taxon>
        <taxon>CS clade</taxon>
        <taxon>Chlamydomonadales</taxon>
        <taxon>Volvocaceae</taxon>
        <taxon>Volvox</taxon>
    </lineage>
</organism>
<feature type="region of interest" description="Disordered" evidence="1">
    <location>
        <begin position="181"/>
        <end position="277"/>
    </location>
</feature>
<feature type="compositionally biased region" description="Gly residues" evidence="1">
    <location>
        <begin position="599"/>
        <end position="616"/>
    </location>
</feature>
<feature type="compositionally biased region" description="Pro residues" evidence="1">
    <location>
        <begin position="214"/>
        <end position="223"/>
    </location>
</feature>
<feature type="compositionally biased region" description="Low complexity" evidence="1">
    <location>
        <begin position="224"/>
        <end position="233"/>
    </location>
</feature>
<dbReference type="KEGG" id="vcn:VOLCADRAFT_86702"/>
<sequence>MTVDLSGRTSISHSRMKNKSMLILCKQREILYAHAEFMPRKADGLAPSQGPQPPAQHHTPPAGWSATVPASAGALLPCPSDPAVPGQQHHQRHQLSLPAPAMPLPPLPSHHEQLQLQERHEGPRGPNQGEGYNAHGDKALPLEEGPGLDAFDPTVPSYLEPEQQWHPPVAASAPQVFSFEQQQLQPQQPYSQSPLHQQQQQGPHGQEPWMQQHPYPPSFPMPQPQRRQQQQQPLPAPPLLPPPPPQQQQQRHKRPRSPDVRSGAPHEPSVGFTAGGANNGGAARQWRYYHILRWQATANHILFYLVDEHYNAELAVVGTDLRFSGHFVYSTLPECPVAGQPLRCTNRNRVMDWLAAQGAVEAADTARLHIPPLRPHELELLESSDPLYSRPPETVLDRQYVSWREEVSVLPDGRHMKQFWLVAAPGRVDCPDRLVVTAEDSHRRDRRYAYRALPEFGGFVFENGSCAKASAVHVPDMMVMGCAEAASRCGCRGRGVVGLHRWQAIQARPTCRQDHADLPPEDCHDPGARVAPPALAPPHAEVSRLLAVRPLKAPCALTLQLAARRLGSSSGGAAGAAGSSHSATAVAAAISLSDEALDGGDGGGGHGSDRGGGSGGEVNFLAAAREGPLPCWTHQAAKLPPVQELPPVADGSAWTATPYSSVPWSAPQEDYWDPPVAARNGPLEGWNQAAATTFLRAETETTSVPDPQPGRSEPARLAASNASPHFARQPSLLPVHASPQDGLHAALDPPMFGEAEPPPPPLPPPQPQPQQWPVGRHRDPWQDWDNPDDHEPDQQPQRQHALAEMSCLPPLLVRNGPQEEDAAEELPGWATQASNGNGERGRTLSEGGATPAPDLAAAAMAAPTATWSCLSEAGSASFGCCQMFSPAPKDDSVSRSPGYLMHAECCLVPPDSEPDFDPYTAPDVRAAFLRFPELLEWVTSIPSRETAATFGFWAEKLMAFAESAAAAATTPCPVGVEPGSTVQMQVQDLVPDRGGRHKDFHGAASHMEIDAEIDESGGGSCRRNAGSDGGGGGNSSMDAEQVVGILDKIAEMRLSLRLCLMVSDSITALRCCGNSVVAEAAHRVAAAWQVVAQAALGRASEALKGQMNAAVIGQDPESDL</sequence>
<dbReference type="AlphaFoldDB" id="D8TJD5"/>
<feature type="compositionally biased region" description="Basic and acidic residues" evidence="1">
    <location>
        <begin position="776"/>
        <end position="793"/>
    </location>
</feature>
<evidence type="ECO:0000313" key="3">
    <source>
        <dbReference type="Proteomes" id="UP000001058"/>
    </source>
</evidence>
<name>D8TJD5_VOLCA</name>
<protein>
    <submittedName>
        <fullName evidence="2">Uncharacterized protein</fullName>
    </submittedName>
</protein>
<feature type="region of interest" description="Disordered" evidence="1">
    <location>
        <begin position="597"/>
        <end position="617"/>
    </location>
</feature>
<dbReference type="PANTHER" id="PTHR45725">
    <property type="entry name" value="FORMIN HOMOLOGY 2 FAMILY MEMBER"/>
    <property type="match status" value="1"/>
</dbReference>
<feature type="region of interest" description="Disordered" evidence="1">
    <location>
        <begin position="699"/>
        <end position="846"/>
    </location>
</feature>
<dbReference type="InterPro" id="IPR051425">
    <property type="entry name" value="Formin_Homology"/>
</dbReference>
<evidence type="ECO:0000256" key="1">
    <source>
        <dbReference type="SAM" id="MobiDB-lite"/>
    </source>
</evidence>
<feature type="compositionally biased region" description="Low complexity" evidence="1">
    <location>
        <begin position="181"/>
        <end position="213"/>
    </location>
</feature>
<dbReference type="OrthoDB" id="549728at2759"/>
<feature type="compositionally biased region" description="Basic and acidic residues" evidence="1">
    <location>
        <begin position="109"/>
        <end position="123"/>
    </location>
</feature>
<accession>D8TJD5</accession>
<dbReference type="eggNOG" id="ENOG502STQ3">
    <property type="taxonomic scope" value="Eukaryota"/>
</dbReference>
<reference evidence="2 3" key="1">
    <citation type="journal article" date="2010" name="Science">
        <title>Genomic analysis of organismal complexity in the multicellular green alga Volvox carteri.</title>
        <authorList>
            <person name="Prochnik S.E."/>
            <person name="Umen J."/>
            <person name="Nedelcu A.M."/>
            <person name="Hallmann A."/>
            <person name="Miller S.M."/>
            <person name="Nishii I."/>
            <person name="Ferris P."/>
            <person name="Kuo A."/>
            <person name="Mitros T."/>
            <person name="Fritz-Laylin L.K."/>
            <person name="Hellsten U."/>
            <person name="Chapman J."/>
            <person name="Simakov O."/>
            <person name="Rensing S.A."/>
            <person name="Terry A."/>
            <person name="Pangilinan J."/>
            <person name="Kapitonov V."/>
            <person name="Jurka J."/>
            <person name="Salamov A."/>
            <person name="Shapiro H."/>
            <person name="Schmutz J."/>
            <person name="Grimwood J."/>
            <person name="Lindquist E."/>
            <person name="Lucas S."/>
            <person name="Grigoriev I.V."/>
            <person name="Schmitt R."/>
            <person name="Kirk D."/>
            <person name="Rokhsar D.S."/>
        </authorList>
    </citation>
    <scope>NUCLEOTIDE SEQUENCE [LARGE SCALE GENOMIC DNA]</scope>
    <source>
        <strain evidence="3">f. Nagariensis / Eve</strain>
    </source>
</reference>
<keyword evidence="3" id="KW-1185">Reference proteome</keyword>
<dbReference type="Proteomes" id="UP000001058">
    <property type="component" value="Unassembled WGS sequence"/>
</dbReference>